<dbReference type="Proteomes" id="UP000313359">
    <property type="component" value="Unassembled WGS sequence"/>
</dbReference>
<gene>
    <name evidence="2" type="ORF">L227DRAFT_514240</name>
</gene>
<evidence type="ECO:0000256" key="1">
    <source>
        <dbReference type="SAM" id="MobiDB-lite"/>
    </source>
</evidence>
<organism evidence="2 3">
    <name type="scientific">Lentinus tigrinus ALCF2SS1-6</name>
    <dbReference type="NCBI Taxonomy" id="1328759"/>
    <lineage>
        <taxon>Eukaryota</taxon>
        <taxon>Fungi</taxon>
        <taxon>Dikarya</taxon>
        <taxon>Basidiomycota</taxon>
        <taxon>Agaricomycotina</taxon>
        <taxon>Agaricomycetes</taxon>
        <taxon>Polyporales</taxon>
        <taxon>Polyporaceae</taxon>
        <taxon>Lentinus</taxon>
    </lineage>
</organism>
<dbReference type="OrthoDB" id="2742630at2759"/>
<feature type="region of interest" description="Disordered" evidence="1">
    <location>
        <begin position="1"/>
        <end position="26"/>
    </location>
</feature>
<protein>
    <submittedName>
        <fullName evidence="2">Uncharacterized protein</fullName>
    </submittedName>
</protein>
<reference evidence="2" key="1">
    <citation type="journal article" date="2018" name="Genome Biol. Evol.">
        <title>Genomics and development of Lentinus tigrinus, a white-rot wood-decaying mushroom with dimorphic fruiting bodies.</title>
        <authorList>
            <person name="Wu B."/>
            <person name="Xu Z."/>
            <person name="Knudson A."/>
            <person name="Carlson A."/>
            <person name="Chen N."/>
            <person name="Kovaka S."/>
            <person name="LaButti K."/>
            <person name="Lipzen A."/>
            <person name="Pennachio C."/>
            <person name="Riley R."/>
            <person name="Schakwitz W."/>
            <person name="Umezawa K."/>
            <person name="Ohm R.A."/>
            <person name="Grigoriev I.V."/>
            <person name="Nagy L.G."/>
            <person name="Gibbons J."/>
            <person name="Hibbett D."/>
        </authorList>
    </citation>
    <scope>NUCLEOTIDE SEQUENCE [LARGE SCALE GENOMIC DNA]</scope>
    <source>
        <strain evidence="2">ALCF2SS1-6</strain>
    </source>
</reference>
<proteinExistence type="predicted"/>
<dbReference type="AlphaFoldDB" id="A0A5C2RMF5"/>
<dbReference type="EMBL" id="ML122340">
    <property type="protein sequence ID" value="RPD52792.1"/>
    <property type="molecule type" value="Genomic_DNA"/>
</dbReference>
<name>A0A5C2RMF5_9APHY</name>
<evidence type="ECO:0000313" key="3">
    <source>
        <dbReference type="Proteomes" id="UP000313359"/>
    </source>
</evidence>
<sequence length="84" mass="9519">MTVDESIPASEQCPSRVAGKQRTNPYPQKSLTEVADIGDITVADMWGPAHVKGINGELYLTVYTDVKTCYRYRYFSRDKTLGWK</sequence>
<accession>A0A5C2RMF5</accession>
<evidence type="ECO:0000313" key="2">
    <source>
        <dbReference type="EMBL" id="RPD52792.1"/>
    </source>
</evidence>
<keyword evidence="3" id="KW-1185">Reference proteome</keyword>